<proteinExistence type="predicted"/>
<evidence type="ECO:0000313" key="1">
    <source>
        <dbReference type="EMBL" id="QLY40187.1"/>
    </source>
</evidence>
<evidence type="ECO:0008006" key="3">
    <source>
        <dbReference type="Google" id="ProtNLM"/>
    </source>
</evidence>
<dbReference type="Proteomes" id="UP000512167">
    <property type="component" value="Chromosome"/>
</dbReference>
<gene>
    <name evidence="1" type="ORF">HF295_04640</name>
</gene>
<evidence type="ECO:0000313" key="2">
    <source>
        <dbReference type="Proteomes" id="UP000512167"/>
    </source>
</evidence>
<protein>
    <recommendedName>
        <fullName evidence="3">DUF559 domain-containing protein</fullName>
    </recommendedName>
</protein>
<dbReference type="EMBL" id="CP051151">
    <property type="protein sequence ID" value="QLY40187.1"/>
    <property type="molecule type" value="Genomic_DNA"/>
</dbReference>
<dbReference type="AlphaFoldDB" id="A0A7L6N4H9"/>
<sequence length="359" mass="42259">MIDKKTYSIALQDIRKQLSNSGNLIDEKYNQIYDSFPNEIRDILAILHSKLDSLISFLSYKGRTHNMYNPDTESIHYNAHESRELIFIISIIHKLKQISNVNQTFVINQTYIDFIEFMDPQLCESGGSKITGYQKPFKTVDYEPIFKLDKSFKHGNIKNIIFASTLKPEIVLEDALENNIQIVKNEKYSLIYDRHIDNSSLSINDLINWWKDKSEEKLFPRLIESIKGNEVEIKLFDIYYKQIVKNDFDLPALLPQVYLHYDPKTIKELFGEKRLIHQRMDFLMLYAGRRIIIEIDGVQHYSEGGKPSPKKYAEMVGYDRKMKLHGYEIYRFGGHEFIDSDIDNVIEDFFKNLIKKVND</sequence>
<organism evidence="1 2">
    <name type="scientific">Hujiaoplasma nucleasis</name>
    <dbReference type="NCBI Taxonomy" id="2725268"/>
    <lineage>
        <taxon>Bacteria</taxon>
        <taxon>Bacillati</taxon>
        <taxon>Mycoplasmatota</taxon>
        <taxon>Mollicutes</taxon>
        <taxon>Candidatus Izemoplasmatales</taxon>
        <taxon>Hujiaoplasmataceae</taxon>
        <taxon>Hujiaoplasma</taxon>
    </lineage>
</organism>
<keyword evidence="2" id="KW-1185">Reference proteome</keyword>
<reference evidence="1 2" key="1">
    <citation type="submission" date="2020-04" db="EMBL/GenBank/DDBJ databases">
        <authorList>
            <person name="Zheng R.K."/>
            <person name="Sun C.M."/>
        </authorList>
    </citation>
    <scope>NUCLEOTIDE SEQUENCE [LARGE SCALE GENOMIC DNA]</scope>
    <source>
        <strain evidence="2">zrk29</strain>
    </source>
</reference>
<name>A0A7L6N4H9_9MOLU</name>
<accession>A0A7L6N4H9</accession>
<dbReference type="KEGG" id="tbk:HF295_04640"/>
<dbReference type="RefSeq" id="WP_312031014.1">
    <property type="nucleotide sequence ID" value="NZ_CP051151.1"/>
</dbReference>